<dbReference type="KEGG" id="anf:AQPE_1555"/>
<dbReference type="Pfam" id="PF00144">
    <property type="entry name" value="Beta-lactamase"/>
    <property type="match status" value="1"/>
</dbReference>
<protein>
    <submittedName>
        <fullName evidence="3">Beta-lactamase class C and other penicillin binding proteins</fullName>
    </submittedName>
</protein>
<feature type="domain" description="Beta-lactamase-related" evidence="2">
    <location>
        <begin position="45"/>
        <end position="417"/>
    </location>
</feature>
<sequence length="436" mass="49215">MRIRLIAFILLVVFQLPTWAQHTSDVLAERSPAIVGVSEKRLQLLDQFIQDYVNKGYIPGGVFLIARDNQIVYNKTFGFRSTDTKVPYKKDDIFRICSMTKAVTTVAIMQLYEEGKLGLDDAVQDYIPAFKKTQVLDTFNEKDSTYTTVPVKSPITLRHLLTHTSGIAYGDFYPGKIMAVYKKNNMLGVGLSHPTWNTEEFINRLAAVPLAFQPGDHFMYGLNMDVLGRVIEVVSGEKLSDYFRKHIFEPLGMKDTYFYLPKEKQSRLVPIYGYDANNKLEIIVSSELSGNIDYPKNTDIGHYAGGGGLSSTAMDYAIFIQALVNNGIYNGKRILSRKTIEVMTADQMITLNQQGKGMSNRPGETFCLGFGLRTDPGKGINSKSPGTYEWSGYFTTKFFIDPKEDLIFVGMMQIDNFRHGEFYDRVAAILYSSIEE</sequence>
<evidence type="ECO:0000313" key="3">
    <source>
        <dbReference type="EMBL" id="BBE17405.1"/>
    </source>
</evidence>
<name>A0A5K7S7E5_9BACT</name>
<dbReference type="Proteomes" id="UP001193389">
    <property type="component" value="Chromosome"/>
</dbReference>
<gene>
    <name evidence="3" type="ORF">AQPE_1555</name>
</gene>
<dbReference type="InterPro" id="IPR012338">
    <property type="entry name" value="Beta-lactam/transpept-like"/>
</dbReference>
<organism evidence="3 4">
    <name type="scientific">Aquipluma nitroreducens</name>
    <dbReference type="NCBI Taxonomy" id="2010828"/>
    <lineage>
        <taxon>Bacteria</taxon>
        <taxon>Pseudomonadati</taxon>
        <taxon>Bacteroidota</taxon>
        <taxon>Bacteroidia</taxon>
        <taxon>Marinilabiliales</taxon>
        <taxon>Prolixibacteraceae</taxon>
        <taxon>Aquipluma</taxon>
    </lineage>
</organism>
<feature type="signal peptide" evidence="1">
    <location>
        <begin position="1"/>
        <end position="20"/>
    </location>
</feature>
<dbReference type="InterPro" id="IPR001466">
    <property type="entry name" value="Beta-lactam-related"/>
</dbReference>
<dbReference type="SUPFAM" id="SSF56601">
    <property type="entry name" value="beta-lactamase/transpeptidase-like"/>
    <property type="match status" value="1"/>
</dbReference>
<keyword evidence="4" id="KW-1185">Reference proteome</keyword>
<evidence type="ECO:0000313" key="4">
    <source>
        <dbReference type="Proteomes" id="UP001193389"/>
    </source>
</evidence>
<dbReference type="AlphaFoldDB" id="A0A5K7S7E5"/>
<evidence type="ECO:0000256" key="1">
    <source>
        <dbReference type="SAM" id="SignalP"/>
    </source>
</evidence>
<dbReference type="RefSeq" id="WP_318350406.1">
    <property type="nucleotide sequence ID" value="NZ_AP018694.1"/>
</dbReference>
<proteinExistence type="predicted"/>
<evidence type="ECO:0000259" key="2">
    <source>
        <dbReference type="Pfam" id="PF00144"/>
    </source>
</evidence>
<feature type="chain" id="PRO_5024370577" evidence="1">
    <location>
        <begin position="21"/>
        <end position="436"/>
    </location>
</feature>
<keyword evidence="1" id="KW-0732">Signal</keyword>
<dbReference type="PANTHER" id="PTHR43283">
    <property type="entry name" value="BETA-LACTAMASE-RELATED"/>
    <property type="match status" value="1"/>
</dbReference>
<dbReference type="Gene3D" id="3.40.710.10">
    <property type="entry name" value="DD-peptidase/beta-lactamase superfamily"/>
    <property type="match status" value="1"/>
</dbReference>
<reference evidence="3" key="1">
    <citation type="journal article" date="2020" name="Int. J. Syst. Evol. Microbiol.">
        <title>Aquipluma nitroreducens gen. nov. sp. nov., a novel facultatively anaerobic bacterium isolated from a freshwater lake.</title>
        <authorList>
            <person name="Watanabe M."/>
            <person name="Kojima H."/>
            <person name="Fukui M."/>
        </authorList>
    </citation>
    <scope>NUCLEOTIDE SEQUENCE</scope>
    <source>
        <strain evidence="3">MeG22</strain>
    </source>
</reference>
<dbReference type="InterPro" id="IPR050789">
    <property type="entry name" value="Diverse_Enzym_Activities"/>
</dbReference>
<dbReference type="EMBL" id="AP018694">
    <property type="protein sequence ID" value="BBE17405.1"/>
    <property type="molecule type" value="Genomic_DNA"/>
</dbReference>
<accession>A0A5K7S7E5</accession>
<dbReference type="PANTHER" id="PTHR43283:SF3">
    <property type="entry name" value="BETA-LACTAMASE FAMILY PROTEIN (AFU_ORTHOLOGUE AFUA_5G07500)"/>
    <property type="match status" value="1"/>
</dbReference>